<dbReference type="InterPro" id="IPR023214">
    <property type="entry name" value="HAD_sf"/>
</dbReference>
<gene>
    <name evidence="1" type="ORF">B5G41_11360</name>
</gene>
<dbReference type="PRINTS" id="PR00413">
    <property type="entry name" value="HADHALOGNASE"/>
</dbReference>
<dbReference type="Gene3D" id="3.40.50.1000">
    <property type="entry name" value="HAD superfamily/HAD-like"/>
    <property type="match status" value="1"/>
</dbReference>
<dbReference type="InterPro" id="IPR036412">
    <property type="entry name" value="HAD-like_sf"/>
</dbReference>
<dbReference type="Pfam" id="PF00702">
    <property type="entry name" value="Hydrolase"/>
    <property type="match status" value="1"/>
</dbReference>
<dbReference type="SUPFAM" id="SSF56784">
    <property type="entry name" value="HAD-like"/>
    <property type="match status" value="1"/>
</dbReference>
<evidence type="ECO:0000313" key="1">
    <source>
        <dbReference type="EMBL" id="OUN02635.1"/>
    </source>
</evidence>
<dbReference type="EMBL" id="NFHB01000007">
    <property type="protein sequence ID" value="OUN02635.1"/>
    <property type="molecule type" value="Genomic_DNA"/>
</dbReference>
<protein>
    <submittedName>
        <fullName evidence="1">Haloacid dehalogenase</fullName>
    </submittedName>
</protein>
<dbReference type="SFLD" id="SFLDG01129">
    <property type="entry name" value="C1.5:_HAD__Beta-PGM__Phosphata"/>
    <property type="match status" value="1"/>
</dbReference>
<reference evidence="2" key="1">
    <citation type="submission" date="2017-04" db="EMBL/GenBank/DDBJ databases">
        <title>Function of individual gut microbiota members based on whole genome sequencing of pure cultures obtained from chicken caecum.</title>
        <authorList>
            <person name="Medvecky M."/>
            <person name="Cejkova D."/>
            <person name="Polansky O."/>
            <person name="Karasova D."/>
            <person name="Kubasova T."/>
            <person name="Cizek A."/>
            <person name="Rychlik I."/>
        </authorList>
    </citation>
    <scope>NUCLEOTIDE SEQUENCE [LARGE SCALE GENOMIC DNA]</scope>
    <source>
        <strain evidence="2">An90</strain>
    </source>
</reference>
<comment type="caution">
    <text evidence="1">The sequence shown here is derived from an EMBL/GenBank/DDBJ whole genome shotgun (WGS) entry which is preliminary data.</text>
</comment>
<dbReference type="eggNOG" id="COG1011">
    <property type="taxonomic scope" value="Bacteria"/>
</dbReference>
<name>A0A1Y3QU64_9BACT</name>
<dbReference type="PANTHER" id="PTHR43611:SF3">
    <property type="entry name" value="FLAVIN MONONUCLEOTIDE HYDROLASE 1, CHLOROPLATIC"/>
    <property type="match status" value="1"/>
</dbReference>
<organism evidence="1 2">
    <name type="scientific">Alistipes onderdonkii</name>
    <dbReference type="NCBI Taxonomy" id="328813"/>
    <lineage>
        <taxon>Bacteria</taxon>
        <taxon>Pseudomonadati</taxon>
        <taxon>Bacteroidota</taxon>
        <taxon>Bacteroidia</taxon>
        <taxon>Bacteroidales</taxon>
        <taxon>Rikenellaceae</taxon>
        <taxon>Alistipes</taxon>
    </lineage>
</organism>
<sequence>MENIVFDLGGVLFARDRSKCTQEFHDFFSFIRSEPMPAFWEDYDRGVLTLDEVTGILSGVNACPRARCEEYLRLSIDMQEPVKPTEQLVRDLKAAGYKLFVLSNMSREFIDFLRRFPVYGLFDGEVVSCEEGVVKPEPEIYRRLLGRYGLDPAQTLFIDDRPANIAAAAALGIRGQLFDHSAPAATCDLLRRRLLHEIVG</sequence>
<dbReference type="AlphaFoldDB" id="A0A1Y3QU64"/>
<dbReference type="OrthoDB" id="9797415at2"/>
<dbReference type="SFLD" id="SFLDS00003">
    <property type="entry name" value="Haloacid_Dehalogenase"/>
    <property type="match status" value="1"/>
</dbReference>
<dbReference type="CDD" id="cd02603">
    <property type="entry name" value="HAD_sEH-N_like"/>
    <property type="match status" value="1"/>
</dbReference>
<accession>A0A1Y3QU64</accession>
<dbReference type="NCBIfam" id="TIGR01549">
    <property type="entry name" value="HAD-SF-IA-v1"/>
    <property type="match status" value="1"/>
</dbReference>
<dbReference type="PANTHER" id="PTHR43611">
    <property type="entry name" value="ALPHA-D-GLUCOSE 1-PHOSPHATE PHOSPHATASE"/>
    <property type="match status" value="1"/>
</dbReference>
<proteinExistence type="predicted"/>
<dbReference type="Proteomes" id="UP000195772">
    <property type="component" value="Unassembled WGS sequence"/>
</dbReference>
<dbReference type="RefSeq" id="WP_087403001.1">
    <property type="nucleotide sequence ID" value="NZ_NFHB01000007.1"/>
</dbReference>
<evidence type="ECO:0000313" key="2">
    <source>
        <dbReference type="Proteomes" id="UP000195772"/>
    </source>
</evidence>
<dbReference type="NCBIfam" id="TIGR01509">
    <property type="entry name" value="HAD-SF-IA-v3"/>
    <property type="match status" value="1"/>
</dbReference>
<dbReference type="InterPro" id="IPR006439">
    <property type="entry name" value="HAD-SF_hydro_IA"/>
</dbReference>